<dbReference type="GO" id="GO:0005829">
    <property type="term" value="C:cytosol"/>
    <property type="evidence" value="ECO:0007669"/>
    <property type="project" value="TreeGrafter"/>
</dbReference>
<dbReference type="AlphaFoldDB" id="A0AAP6MK36"/>
<keyword evidence="3" id="KW-1185">Reference proteome</keyword>
<dbReference type="PROSITE" id="PS51273">
    <property type="entry name" value="GATASE_TYPE_1"/>
    <property type="match status" value="1"/>
</dbReference>
<dbReference type="SUPFAM" id="SSF52317">
    <property type="entry name" value="Class I glutamine amidotransferase-like"/>
    <property type="match status" value="1"/>
</dbReference>
<accession>A0AAP6MK36</accession>
<dbReference type="EMBL" id="JAYGII010000006">
    <property type="protein sequence ID" value="MEA5445138.1"/>
    <property type="molecule type" value="Genomic_DNA"/>
</dbReference>
<dbReference type="PANTHER" id="PTHR42695">
    <property type="entry name" value="GLUTAMINE AMIDOTRANSFERASE YLR126C-RELATED"/>
    <property type="match status" value="1"/>
</dbReference>
<dbReference type="Pfam" id="PF00117">
    <property type="entry name" value="GATase"/>
    <property type="match status" value="1"/>
</dbReference>
<comment type="caution">
    <text evidence="2">The sequence shown here is derived from an EMBL/GenBank/DDBJ whole genome shotgun (WGS) entry which is preliminary data.</text>
</comment>
<sequence length="251" mass="27894">MIDYAVSRTVLAIRQLNFKGLGGLELVFAGMGYDIRYLDAPNDDLTAVDAGEDDLMVVLGGPPSALDDRRYPFLIDELRLIEQRLASGRPLLGICLGAQLLARTLGASIHEGAAEELGWWPVQLSQEGRAGPLRFLDQVPVLHWHRDAMALPEGARRLAWTDDCDVQAFSWGDAVMGLQFHPEVDCTAMNQWLVAHVSQLDAHPLQSVERLREQTQRCSPWMQRRASAMLSDWLAGLDERRLLRGAVRGSG</sequence>
<dbReference type="InterPro" id="IPR044992">
    <property type="entry name" value="ChyE-like"/>
</dbReference>
<dbReference type="Gene3D" id="3.40.50.880">
    <property type="match status" value="1"/>
</dbReference>
<keyword evidence="2" id="KW-0315">Glutamine amidotransferase</keyword>
<proteinExistence type="predicted"/>
<organism evidence="2 3">
    <name type="scientific">Natronospira elongata</name>
    <dbReference type="NCBI Taxonomy" id="3110268"/>
    <lineage>
        <taxon>Bacteria</taxon>
        <taxon>Pseudomonadati</taxon>
        <taxon>Pseudomonadota</taxon>
        <taxon>Gammaproteobacteria</taxon>
        <taxon>Natronospirales</taxon>
        <taxon>Natronospiraceae</taxon>
        <taxon>Natronospira</taxon>
    </lineage>
</organism>
<dbReference type="PRINTS" id="PR00096">
    <property type="entry name" value="GATASE"/>
</dbReference>
<evidence type="ECO:0000313" key="2">
    <source>
        <dbReference type="EMBL" id="MEA5445138.1"/>
    </source>
</evidence>
<gene>
    <name evidence="2" type="ORF">VCB98_04795</name>
</gene>
<evidence type="ECO:0000313" key="3">
    <source>
        <dbReference type="Proteomes" id="UP001302316"/>
    </source>
</evidence>
<feature type="domain" description="Glutamine amidotransferase" evidence="1">
    <location>
        <begin position="32"/>
        <end position="191"/>
    </location>
</feature>
<reference evidence="2 3" key="1">
    <citation type="submission" date="2023-12" db="EMBL/GenBank/DDBJ databases">
        <title>Whole-genome sequencing of halo(alkali)philic microorganisms from hypersaline lakes.</title>
        <authorList>
            <person name="Sorokin D.Y."/>
            <person name="Merkel A.Y."/>
            <person name="Messina E."/>
            <person name="Yakimov M."/>
        </authorList>
    </citation>
    <scope>NUCLEOTIDE SEQUENCE [LARGE SCALE GENOMIC DNA]</scope>
    <source>
        <strain evidence="2 3">AB-CW1</strain>
    </source>
</reference>
<dbReference type="RefSeq" id="WP_346050768.1">
    <property type="nucleotide sequence ID" value="NZ_JAYGII010000006.1"/>
</dbReference>
<dbReference type="NCBIfam" id="NF005458">
    <property type="entry name" value="PRK07053.1"/>
    <property type="match status" value="1"/>
</dbReference>
<dbReference type="CDD" id="cd01741">
    <property type="entry name" value="GATase1_1"/>
    <property type="match status" value="1"/>
</dbReference>
<name>A0AAP6MK36_9GAMM</name>
<protein>
    <submittedName>
        <fullName evidence="2">Glutamine amidotransferase</fullName>
    </submittedName>
</protein>
<dbReference type="InterPro" id="IPR017926">
    <property type="entry name" value="GATASE"/>
</dbReference>
<dbReference type="InterPro" id="IPR029062">
    <property type="entry name" value="Class_I_gatase-like"/>
</dbReference>
<dbReference type="Proteomes" id="UP001302316">
    <property type="component" value="Unassembled WGS sequence"/>
</dbReference>
<evidence type="ECO:0000259" key="1">
    <source>
        <dbReference type="Pfam" id="PF00117"/>
    </source>
</evidence>
<dbReference type="PANTHER" id="PTHR42695:SF5">
    <property type="entry name" value="GLUTAMINE AMIDOTRANSFERASE YLR126C-RELATED"/>
    <property type="match status" value="1"/>
</dbReference>